<evidence type="ECO:0000256" key="10">
    <source>
        <dbReference type="ARBA" id="ARBA00022989"/>
    </source>
</evidence>
<reference evidence="17" key="1">
    <citation type="submission" date="2017-09" db="EMBL/GenBank/DDBJ databases">
        <title>Depth-based differentiation of microbial function through sediment-hosted aquifers and enrichment of novel symbionts in the deep terrestrial subsurface.</title>
        <authorList>
            <person name="Probst A.J."/>
            <person name="Ladd B."/>
            <person name="Jarett J.K."/>
            <person name="Geller-Mcgrath D.E."/>
            <person name="Sieber C.M.K."/>
            <person name="Emerson J.B."/>
            <person name="Anantharaman K."/>
            <person name="Thomas B.C."/>
            <person name="Malmstrom R."/>
            <person name="Stieglmeier M."/>
            <person name="Klingl A."/>
            <person name="Woyke T."/>
            <person name="Ryan C.M."/>
            <person name="Banfield J.F."/>
        </authorList>
    </citation>
    <scope>NUCLEOTIDE SEQUENCE [LARGE SCALE GENOMIC DNA]</scope>
</reference>
<organism evidence="16 17">
    <name type="scientific">Candidatus Kuenenbacteria bacterium CG10_big_fil_rev_8_21_14_0_10_36_11</name>
    <dbReference type="NCBI Taxonomy" id="1974618"/>
    <lineage>
        <taxon>Bacteria</taxon>
        <taxon>Candidatus Kueneniibacteriota</taxon>
    </lineage>
</organism>
<evidence type="ECO:0000256" key="5">
    <source>
        <dbReference type="ARBA" id="ARBA00022670"/>
    </source>
</evidence>
<evidence type="ECO:0000256" key="9">
    <source>
        <dbReference type="ARBA" id="ARBA00022984"/>
    </source>
</evidence>
<evidence type="ECO:0000313" key="16">
    <source>
        <dbReference type="EMBL" id="PIT89704.1"/>
    </source>
</evidence>
<evidence type="ECO:0000259" key="14">
    <source>
        <dbReference type="Pfam" id="PF00905"/>
    </source>
</evidence>
<evidence type="ECO:0000259" key="15">
    <source>
        <dbReference type="Pfam" id="PF03717"/>
    </source>
</evidence>
<accession>A0A2M6WAC6</accession>
<keyword evidence="4" id="KW-0997">Cell inner membrane</keyword>
<feature type="domain" description="Penicillin-binding protein dimerisation" evidence="15">
    <location>
        <begin position="94"/>
        <end position="267"/>
    </location>
</feature>
<dbReference type="InterPro" id="IPR017790">
    <property type="entry name" value="Penicillin-binding_protein_2"/>
</dbReference>
<dbReference type="GO" id="GO:0009252">
    <property type="term" value="P:peptidoglycan biosynthetic process"/>
    <property type="evidence" value="ECO:0007669"/>
    <property type="project" value="UniProtKB-KW"/>
</dbReference>
<dbReference type="EMBL" id="PFBP01000039">
    <property type="protein sequence ID" value="PIT89704.1"/>
    <property type="molecule type" value="Genomic_DNA"/>
</dbReference>
<keyword evidence="10 13" id="KW-1133">Transmembrane helix</keyword>
<evidence type="ECO:0000256" key="6">
    <source>
        <dbReference type="ARBA" id="ARBA00022692"/>
    </source>
</evidence>
<dbReference type="GO" id="GO:0008360">
    <property type="term" value="P:regulation of cell shape"/>
    <property type="evidence" value="ECO:0007669"/>
    <property type="project" value="UniProtKB-KW"/>
</dbReference>
<proteinExistence type="predicted"/>
<keyword evidence="3" id="KW-1003">Cell membrane</keyword>
<feature type="transmembrane region" description="Helical" evidence="13">
    <location>
        <begin position="51"/>
        <end position="69"/>
    </location>
</feature>
<evidence type="ECO:0000256" key="13">
    <source>
        <dbReference type="SAM" id="Phobius"/>
    </source>
</evidence>
<dbReference type="PANTHER" id="PTHR30627">
    <property type="entry name" value="PEPTIDOGLYCAN D,D-TRANSPEPTIDASE"/>
    <property type="match status" value="1"/>
</dbReference>
<protein>
    <submittedName>
        <fullName evidence="16">Penicillin-binding protein 2</fullName>
    </submittedName>
</protein>
<dbReference type="GO" id="GO:0071555">
    <property type="term" value="P:cell wall organization"/>
    <property type="evidence" value="ECO:0007669"/>
    <property type="project" value="UniProtKB-KW"/>
</dbReference>
<comment type="subcellular location">
    <subcellularLocation>
        <location evidence="2">Cell membrane</location>
    </subcellularLocation>
    <subcellularLocation>
        <location evidence="1">Membrane</location>
        <topology evidence="1">Single-pass membrane protein</topology>
    </subcellularLocation>
</comment>
<evidence type="ECO:0000256" key="3">
    <source>
        <dbReference type="ARBA" id="ARBA00022475"/>
    </source>
</evidence>
<evidence type="ECO:0000256" key="7">
    <source>
        <dbReference type="ARBA" id="ARBA00022801"/>
    </source>
</evidence>
<evidence type="ECO:0000256" key="11">
    <source>
        <dbReference type="ARBA" id="ARBA00023136"/>
    </source>
</evidence>
<dbReference type="InterPro" id="IPR050515">
    <property type="entry name" value="Beta-lactam/transpept"/>
</dbReference>
<keyword evidence="7" id="KW-0378">Hydrolase</keyword>
<keyword evidence="8" id="KW-0133">Cell shape</keyword>
<dbReference type="Proteomes" id="UP000231464">
    <property type="component" value="Unassembled WGS sequence"/>
</dbReference>
<dbReference type="InterPro" id="IPR005311">
    <property type="entry name" value="PBP_dimer"/>
</dbReference>
<keyword evidence="11 13" id="KW-0472">Membrane</keyword>
<evidence type="ECO:0000256" key="2">
    <source>
        <dbReference type="ARBA" id="ARBA00004236"/>
    </source>
</evidence>
<comment type="caution">
    <text evidence="16">The sequence shown here is derived from an EMBL/GenBank/DDBJ whole genome shotgun (WGS) entry which is preliminary data.</text>
</comment>
<gene>
    <name evidence="16" type="primary">mrdA</name>
    <name evidence="16" type="ORF">COU23_02365</name>
</gene>
<keyword evidence="5" id="KW-0645">Protease</keyword>
<evidence type="ECO:0000313" key="17">
    <source>
        <dbReference type="Proteomes" id="UP000231464"/>
    </source>
</evidence>
<keyword evidence="12" id="KW-0961">Cell wall biogenesis/degradation</keyword>
<name>A0A2M6WAC6_9BACT</name>
<dbReference type="Gene3D" id="3.90.1310.10">
    <property type="entry name" value="Penicillin-binding protein 2a (Domain 2)"/>
    <property type="match status" value="1"/>
</dbReference>
<evidence type="ECO:0000256" key="12">
    <source>
        <dbReference type="ARBA" id="ARBA00023316"/>
    </source>
</evidence>
<keyword evidence="6 13" id="KW-0812">Transmembrane</keyword>
<dbReference type="PANTHER" id="PTHR30627:SF2">
    <property type="entry name" value="PEPTIDOGLYCAN D,D-TRANSPEPTIDASE MRDA"/>
    <property type="match status" value="1"/>
</dbReference>
<dbReference type="GO" id="GO:0005886">
    <property type="term" value="C:plasma membrane"/>
    <property type="evidence" value="ECO:0007669"/>
    <property type="project" value="UniProtKB-SubCell"/>
</dbReference>
<dbReference type="Pfam" id="PF00905">
    <property type="entry name" value="Transpeptidase"/>
    <property type="match status" value="1"/>
</dbReference>
<dbReference type="SUPFAM" id="SSF56519">
    <property type="entry name" value="Penicillin binding protein dimerisation domain"/>
    <property type="match status" value="1"/>
</dbReference>
<dbReference type="InterPro" id="IPR012338">
    <property type="entry name" value="Beta-lactam/transpept-like"/>
</dbReference>
<dbReference type="Gene3D" id="3.30.1390.30">
    <property type="entry name" value="Penicillin-binding protein 2a, domain 3"/>
    <property type="match status" value="1"/>
</dbReference>
<feature type="domain" description="Penicillin-binding protein transpeptidase" evidence="14">
    <location>
        <begin position="309"/>
        <end position="635"/>
    </location>
</feature>
<dbReference type="SUPFAM" id="SSF56601">
    <property type="entry name" value="beta-lactamase/transpeptidase-like"/>
    <property type="match status" value="1"/>
</dbReference>
<dbReference type="GO" id="GO:0006508">
    <property type="term" value="P:proteolysis"/>
    <property type="evidence" value="ECO:0007669"/>
    <property type="project" value="UniProtKB-KW"/>
</dbReference>
<evidence type="ECO:0000256" key="8">
    <source>
        <dbReference type="ARBA" id="ARBA00022960"/>
    </source>
</evidence>
<evidence type="ECO:0000256" key="4">
    <source>
        <dbReference type="ARBA" id="ARBA00022519"/>
    </source>
</evidence>
<dbReference type="InterPro" id="IPR001460">
    <property type="entry name" value="PCN-bd_Tpept"/>
</dbReference>
<dbReference type="NCBIfam" id="TIGR03423">
    <property type="entry name" value="pbp2_mrdA"/>
    <property type="match status" value="1"/>
</dbReference>
<sequence>MTNHFATPEDLLKTSKKYHAESNQAGGDGFFMDKKYTGSVSRLALAPKVRFSFLMIVLAVFLLWARVFYLQINKGVEFRGEAEGNRIRSEIVLGPRGLFYDRHRMPLTVNQPQFSLVLERNYLVQALRDKIFNRQELVQKIVLATGLQEKAVREKVVRFLDNENGPALDFELDYNKAMVFKAGSQESLDWQLEIRSERQYLDGYSLGHILGYLGRVDPVEWPQLKKNNYQFTDLIGQAGLEKQYEKELRGEPGRLDHEVNAKGEEIKILGQEPTVPGADLILTLDYELTKKISEILGQTIAQLNLNKAAAVVIDPSNGEILALVSLPAFDNNLFTKPALHNQALDALFSNKNQPMFNRVIAGEYPSGSTIKPMIAAAGLEEGLIAKNTKVLSVGGLRIDKWFFPDWKAGGHGITNVIKALAESVNTFFYYLGGGYEDFKGLGLEKIVSYAKLFGFGSALGIDLPGEQAGFLPTKEWKEQTKNEAWYIGDTYHLSIGQGDVLVTPLQIASMTATIANGGKVYEPHLVKEIFYSKINKKQIIEPKIIRSDFIKTENLDIVRQGMRQAVLNGSARALVDLNFSTAAKTGTAQVGGNNSPHAWLTVFAPYEAPEIALTVLIENGQEGSLTALPAAKEILAWYFGRK</sequence>
<keyword evidence="9" id="KW-0573">Peptidoglycan synthesis</keyword>
<dbReference type="Pfam" id="PF03717">
    <property type="entry name" value="PBP_dimer"/>
    <property type="match status" value="1"/>
</dbReference>
<dbReference type="GO" id="GO:0009002">
    <property type="term" value="F:serine-type D-Ala-D-Ala carboxypeptidase activity"/>
    <property type="evidence" value="ECO:0007669"/>
    <property type="project" value="InterPro"/>
</dbReference>
<dbReference type="AlphaFoldDB" id="A0A2M6WAC6"/>
<dbReference type="GO" id="GO:0071972">
    <property type="term" value="F:peptidoglycan L,D-transpeptidase activity"/>
    <property type="evidence" value="ECO:0007669"/>
    <property type="project" value="TreeGrafter"/>
</dbReference>
<dbReference type="InterPro" id="IPR036138">
    <property type="entry name" value="PBP_dimer_sf"/>
</dbReference>
<evidence type="ECO:0000256" key="1">
    <source>
        <dbReference type="ARBA" id="ARBA00004167"/>
    </source>
</evidence>
<dbReference type="GO" id="GO:0008658">
    <property type="term" value="F:penicillin binding"/>
    <property type="evidence" value="ECO:0007669"/>
    <property type="project" value="InterPro"/>
</dbReference>
<dbReference type="Gene3D" id="3.40.710.10">
    <property type="entry name" value="DD-peptidase/beta-lactamase superfamily"/>
    <property type="match status" value="1"/>
</dbReference>